<dbReference type="Gene3D" id="2.60.40.680">
    <property type="match status" value="1"/>
</dbReference>
<keyword evidence="1" id="KW-0378">Hydrolase</keyword>
<dbReference type="Pfam" id="PF02018">
    <property type="entry name" value="CBM_4_9"/>
    <property type="match status" value="1"/>
</dbReference>
<protein>
    <submittedName>
        <fullName evidence="4">Carbohydrate binding domain-containing protein</fullName>
    </submittedName>
</protein>
<dbReference type="InterPro" id="IPR016134">
    <property type="entry name" value="Dockerin_dom"/>
</dbReference>
<feature type="domain" description="Dockerin" evidence="3">
    <location>
        <begin position="977"/>
        <end position="1035"/>
    </location>
</feature>
<evidence type="ECO:0000313" key="4">
    <source>
        <dbReference type="EMBL" id="MFC5986840.1"/>
    </source>
</evidence>
<dbReference type="InterPro" id="IPR036439">
    <property type="entry name" value="Dockerin_dom_sf"/>
</dbReference>
<gene>
    <name evidence="4" type="ORF">ACFPXP_10465</name>
</gene>
<dbReference type="InterPro" id="IPR011044">
    <property type="entry name" value="Quino_amine_DH_bsu"/>
</dbReference>
<dbReference type="SUPFAM" id="SSF63446">
    <property type="entry name" value="Type I dockerin domain"/>
    <property type="match status" value="1"/>
</dbReference>
<organism evidence="4 5">
    <name type="scientific">Marinicrinis lubricantis</name>
    <dbReference type="NCBI Taxonomy" id="2086470"/>
    <lineage>
        <taxon>Bacteria</taxon>
        <taxon>Bacillati</taxon>
        <taxon>Bacillota</taxon>
        <taxon>Bacilli</taxon>
        <taxon>Bacillales</taxon>
        <taxon>Paenibacillaceae</taxon>
    </lineage>
</organism>
<evidence type="ECO:0000256" key="2">
    <source>
        <dbReference type="SAM" id="MobiDB-lite"/>
    </source>
</evidence>
<sequence>MSRTVSTSIIFRLSVSLLLVWAVTAAVLKPAAYAEGSGPQEIGDPIVSIALYDSSYGIEEGKPVVYTTVSGSPAIFNVVDIQSNKLLRSFPLEGASSSWSHLTAASGEVYIATERSIFRYSPQTQQVTNIGSTGQTAHYGLSEDEQGNIYVGTFPDGKVFQYQPATGEFRDYGTVVEGQSYVRGGAYYDGYYYAGVGIVGHLVRIDVVTGEKKLIELPEIDGSAEYGSITTVTPFGSKLYVWGSHEASGKSPVHVYDPAAEQWEDIYFENHRGLIPFMDEENNKLYILQDGKLIEIDGETLETRDTGVAYSTYLRGSMMVELPNDPELPGKSFVTVTFGGGLVFMNLETQVTKSVQMPVAGNPVPIQTIDAGPNGEIFASGYPGGIAGMYDPSKDELVRFSMGQAEGMVAVNGRMYFGVYPGASIRELDLSTSPLSAEELFTIEGQDRPFVMRSDGEKLYIGTIADYGKLNGALTIYDLETGETEVYDNIVENQSVVGIALKDGKLYGSTTVHGGLGIDPVTDEAKLFVFDLATKQKVTEFTMDIAGRTIQPRNISGLTIGPDGLLWGGFEGTIFAIDTETLEVVKSKELYPGTGNHRWRPAYIRVSDDGMLYTTIGNYISVVDPETLEYRMLDEGSMMDIGNDGMIYYAKGTKLMKVAPDYVRPNEPDPEEPNQGRPNNLLDNPGFEEPVTESQIPGWSWGYTSIDPAPNYFEVTSDRAYEGSHSLRLVDVETTKSNLVQSIPIAVNPGEQYTAAAQVYLETGRLQFLVQFYDESGNYLSAQTASQQVTSGHGTWQEVVMPLTIPEGAATARVGLYCSTLWVTSALFDQVYFGQPEAAGAGTFHLEGPSAVKENDQFTVTIGVSGANDLFALDAKLDYDEQFVQYISHSLGSGFEDGFLQVNDSASELAIVATMLGQEGGVSAEYVEAVKLVFQMLQSSGSTDFTLKTGSALASSNADETKQLQILESDIPFSIDVIQDPEDVNGDGVVNLVDLVLVAKHLQAPVTEETARLDINRDSVIDIADVSLVAYRIMN</sequence>
<dbReference type="InterPro" id="IPR018247">
    <property type="entry name" value="EF_Hand_1_Ca_BS"/>
</dbReference>
<keyword evidence="5" id="KW-1185">Reference proteome</keyword>
<comment type="caution">
    <text evidence="4">The sequence shown here is derived from an EMBL/GenBank/DDBJ whole genome shotgun (WGS) entry which is preliminary data.</text>
</comment>
<evidence type="ECO:0000259" key="3">
    <source>
        <dbReference type="PROSITE" id="PS51766"/>
    </source>
</evidence>
<dbReference type="PROSITE" id="PS51766">
    <property type="entry name" value="DOCKERIN"/>
    <property type="match status" value="1"/>
</dbReference>
<dbReference type="InterPro" id="IPR008965">
    <property type="entry name" value="CBM2/CBM3_carb-bd_dom_sf"/>
</dbReference>
<dbReference type="CDD" id="cd08547">
    <property type="entry name" value="Type_II_cohesin"/>
    <property type="match status" value="1"/>
</dbReference>
<evidence type="ECO:0000256" key="1">
    <source>
        <dbReference type="ARBA" id="ARBA00022801"/>
    </source>
</evidence>
<name>A0ABW1IP05_9BACL</name>
<dbReference type="RefSeq" id="WP_379894151.1">
    <property type="nucleotide sequence ID" value="NZ_CBCSCT010000069.1"/>
</dbReference>
<dbReference type="InterPro" id="IPR003305">
    <property type="entry name" value="CenC_carb-bd"/>
</dbReference>
<dbReference type="SUPFAM" id="SSF50969">
    <property type="entry name" value="YVTN repeat-like/Quinoprotein amine dehydrogenase"/>
    <property type="match status" value="1"/>
</dbReference>
<dbReference type="PROSITE" id="PS00448">
    <property type="entry name" value="CLOS_CELLULOSOME_RPT"/>
    <property type="match status" value="1"/>
</dbReference>
<dbReference type="PROSITE" id="PS00018">
    <property type="entry name" value="EF_HAND_1"/>
    <property type="match status" value="1"/>
</dbReference>
<dbReference type="Pfam" id="PF00404">
    <property type="entry name" value="Dockerin_1"/>
    <property type="match status" value="1"/>
</dbReference>
<dbReference type="Gene3D" id="1.10.1330.10">
    <property type="entry name" value="Dockerin domain"/>
    <property type="match status" value="1"/>
</dbReference>
<accession>A0ABW1IP05</accession>
<dbReference type="Proteomes" id="UP001596250">
    <property type="component" value="Unassembled WGS sequence"/>
</dbReference>
<dbReference type="InterPro" id="IPR002105">
    <property type="entry name" value="Dockerin_1_rpt"/>
</dbReference>
<dbReference type="Gene3D" id="2.130.10.10">
    <property type="entry name" value="YVTN repeat-like/Quinoprotein amine dehydrogenase"/>
    <property type="match status" value="2"/>
</dbReference>
<dbReference type="InterPro" id="IPR002102">
    <property type="entry name" value="Cohesin_dom"/>
</dbReference>
<dbReference type="EMBL" id="JBHSQV010000137">
    <property type="protein sequence ID" value="MFC5986840.1"/>
    <property type="molecule type" value="Genomic_DNA"/>
</dbReference>
<dbReference type="SUPFAM" id="SSF49384">
    <property type="entry name" value="Carbohydrate-binding domain"/>
    <property type="match status" value="1"/>
</dbReference>
<dbReference type="InterPro" id="IPR015943">
    <property type="entry name" value="WD40/YVTN_repeat-like_dom_sf"/>
</dbReference>
<dbReference type="Gene3D" id="2.60.120.260">
    <property type="entry name" value="Galactose-binding domain-like"/>
    <property type="match status" value="1"/>
</dbReference>
<evidence type="ECO:0000313" key="5">
    <source>
        <dbReference type="Proteomes" id="UP001596250"/>
    </source>
</evidence>
<dbReference type="Pfam" id="PF00963">
    <property type="entry name" value="Cohesin"/>
    <property type="match status" value="1"/>
</dbReference>
<proteinExistence type="predicted"/>
<dbReference type="SUPFAM" id="SSF69322">
    <property type="entry name" value="Tricorn protease domain 2"/>
    <property type="match status" value="1"/>
</dbReference>
<reference evidence="5" key="1">
    <citation type="journal article" date="2019" name="Int. J. Syst. Evol. Microbiol.">
        <title>The Global Catalogue of Microorganisms (GCM) 10K type strain sequencing project: providing services to taxonomists for standard genome sequencing and annotation.</title>
        <authorList>
            <consortium name="The Broad Institute Genomics Platform"/>
            <consortium name="The Broad Institute Genome Sequencing Center for Infectious Disease"/>
            <person name="Wu L."/>
            <person name="Ma J."/>
        </authorList>
    </citation>
    <scope>NUCLEOTIDE SEQUENCE [LARGE SCALE GENOMIC DNA]</scope>
    <source>
        <strain evidence="5">CCM 8749</strain>
    </source>
</reference>
<feature type="region of interest" description="Disordered" evidence="2">
    <location>
        <begin position="661"/>
        <end position="695"/>
    </location>
</feature>